<dbReference type="GO" id="GO:0016787">
    <property type="term" value="F:hydrolase activity"/>
    <property type="evidence" value="ECO:0007669"/>
    <property type="project" value="UniProtKB-KW"/>
</dbReference>
<dbReference type="RefSeq" id="WP_075730505.1">
    <property type="nucleotide sequence ID" value="NZ_BJNB01000033.1"/>
</dbReference>
<dbReference type="InterPro" id="IPR006439">
    <property type="entry name" value="HAD-SF_hydro_IA"/>
</dbReference>
<dbReference type="KEGG" id="cfc:CFLV_10690"/>
<evidence type="ECO:0000313" key="2">
    <source>
        <dbReference type="EMBL" id="GEB98394.1"/>
    </source>
</evidence>
<keyword evidence="3" id="KW-1185">Reference proteome</keyword>
<dbReference type="Proteomes" id="UP000315353">
    <property type="component" value="Unassembled WGS sequence"/>
</dbReference>
<evidence type="ECO:0000313" key="3">
    <source>
        <dbReference type="Proteomes" id="UP000185479"/>
    </source>
</evidence>
<name>A0A1L7CNY9_CORFL</name>
<dbReference type="PANTHER" id="PTHR43611">
    <property type="entry name" value="ALPHA-D-GLUCOSE 1-PHOSPHATE PHOSPHATASE"/>
    <property type="match status" value="1"/>
</dbReference>
<dbReference type="Pfam" id="PF00702">
    <property type="entry name" value="Hydrolase"/>
    <property type="match status" value="1"/>
</dbReference>
<dbReference type="EMBL" id="CP009246">
    <property type="protein sequence ID" value="APT87572.1"/>
    <property type="molecule type" value="Genomic_DNA"/>
</dbReference>
<dbReference type="Proteomes" id="UP000185479">
    <property type="component" value="Chromosome"/>
</dbReference>
<dbReference type="NCBIfam" id="TIGR01509">
    <property type="entry name" value="HAD-SF-IA-v3"/>
    <property type="match status" value="1"/>
</dbReference>
<organism evidence="1 3">
    <name type="scientific">Corynebacterium flavescens</name>
    <dbReference type="NCBI Taxonomy" id="28028"/>
    <lineage>
        <taxon>Bacteria</taxon>
        <taxon>Bacillati</taxon>
        <taxon>Actinomycetota</taxon>
        <taxon>Actinomycetes</taxon>
        <taxon>Mycobacteriales</taxon>
        <taxon>Corynebacteriaceae</taxon>
        <taxon>Corynebacterium</taxon>
    </lineage>
</organism>
<dbReference type="PANTHER" id="PTHR43611:SF3">
    <property type="entry name" value="FLAVIN MONONUCLEOTIDE HYDROLASE 1, CHLOROPLATIC"/>
    <property type="match status" value="1"/>
</dbReference>
<sequence>MTESVTDHPDAFLFDVFGVLIKSQGKAHVERIERELGQPCKNSKLMEVYNELRPALDAGRVSEISYWNQIKQRAGLDFLDPVEAIEVDYRGVVDLPNREVIDFMLELKDHGHTVGILSNIPPGLAHDLREKHSVWLDRLDAVNFSYEIDVAKPEPEAFHHALASLGRKASSVVFIDDHLVNVEAARREGLHAIHFQGIDSLRNDPLMGAQ</sequence>
<dbReference type="AlphaFoldDB" id="A0A1L7CNY9"/>
<dbReference type="SFLD" id="SFLDG01129">
    <property type="entry name" value="C1.5:_HAD__Beta-PGM__Phosphata"/>
    <property type="match status" value="1"/>
</dbReference>
<evidence type="ECO:0000313" key="1">
    <source>
        <dbReference type="EMBL" id="APT87572.1"/>
    </source>
</evidence>
<dbReference type="OrthoDB" id="9797415at2"/>
<dbReference type="Gene3D" id="1.10.150.240">
    <property type="entry name" value="Putative phosphatase, domain 2"/>
    <property type="match status" value="1"/>
</dbReference>
<reference evidence="2 4" key="2">
    <citation type="submission" date="2019-06" db="EMBL/GenBank/DDBJ databases">
        <title>Whole genome shotgun sequence of Corynebacterium flavescens NBRC 14136.</title>
        <authorList>
            <person name="Hosoyama A."/>
            <person name="Uohara A."/>
            <person name="Ohji S."/>
            <person name="Ichikawa N."/>
        </authorList>
    </citation>
    <scope>NUCLEOTIDE SEQUENCE [LARGE SCALE GENOMIC DNA]</scope>
    <source>
        <strain evidence="2 4">NBRC 14136</strain>
    </source>
</reference>
<dbReference type="Gene3D" id="3.40.50.1000">
    <property type="entry name" value="HAD superfamily/HAD-like"/>
    <property type="match status" value="1"/>
</dbReference>
<reference evidence="1 3" key="1">
    <citation type="submission" date="2014-08" db="EMBL/GenBank/DDBJ databases">
        <title>Complete genome sequence of Corynebacterium flavescens OJ8(T)(=DSM 20296(T)), isolated from cheese.</title>
        <authorList>
            <person name="Ruckert C."/>
            <person name="Albersmeier A."/>
            <person name="Winkler A."/>
            <person name="Kalinowski J."/>
        </authorList>
    </citation>
    <scope>NUCLEOTIDE SEQUENCE [LARGE SCALE GENOMIC DNA]</scope>
    <source>
        <strain evidence="1 3">OJ8</strain>
    </source>
</reference>
<dbReference type="GeneID" id="82881146"/>
<dbReference type="InterPro" id="IPR036412">
    <property type="entry name" value="HAD-like_sf"/>
</dbReference>
<gene>
    <name evidence="2" type="ORF">CFL01nite_18890</name>
    <name evidence="1" type="ORF">CFLV_10690</name>
</gene>
<dbReference type="STRING" id="28028.CFLV_10690"/>
<dbReference type="SFLD" id="SFLDS00003">
    <property type="entry name" value="Haloacid_Dehalogenase"/>
    <property type="match status" value="1"/>
</dbReference>
<dbReference type="CDD" id="cd02603">
    <property type="entry name" value="HAD_sEH-N_like"/>
    <property type="match status" value="1"/>
</dbReference>
<dbReference type="SUPFAM" id="SSF56784">
    <property type="entry name" value="HAD-like"/>
    <property type="match status" value="1"/>
</dbReference>
<keyword evidence="1" id="KW-0378">Hydrolase</keyword>
<dbReference type="EMBL" id="BJNB01000033">
    <property type="protein sequence ID" value="GEB98394.1"/>
    <property type="molecule type" value="Genomic_DNA"/>
</dbReference>
<protein>
    <submittedName>
        <fullName evidence="1">HAD family hydrolase</fullName>
    </submittedName>
    <submittedName>
        <fullName evidence="2">HAD superfamily hydrolase</fullName>
    </submittedName>
</protein>
<dbReference type="InterPro" id="IPR023214">
    <property type="entry name" value="HAD_sf"/>
</dbReference>
<proteinExistence type="predicted"/>
<evidence type="ECO:0000313" key="4">
    <source>
        <dbReference type="Proteomes" id="UP000315353"/>
    </source>
</evidence>
<accession>A0A1L7CNY9</accession>
<dbReference type="InterPro" id="IPR023198">
    <property type="entry name" value="PGP-like_dom2"/>
</dbReference>